<protein>
    <recommendedName>
        <fullName evidence="3">Transposase</fullName>
    </recommendedName>
</protein>
<reference evidence="1 2" key="1">
    <citation type="journal article" date="2014" name="Int. J. Syst. Evol. Microbiol.">
        <title>Bradyrhizobium ottawaense sp. nov., a symbiotic nitrogen fixing bacterium from root nodules of soybeans in Canada.</title>
        <authorList>
            <person name="Yu X."/>
            <person name="Cloutier S."/>
            <person name="Tambong J.T."/>
            <person name="Bromfield E.S."/>
        </authorList>
    </citation>
    <scope>NUCLEOTIDE SEQUENCE [LARGE SCALE GENOMIC DNA]</scope>
    <source>
        <strain evidence="1 2">OO99</strain>
    </source>
</reference>
<reference evidence="1 2" key="2">
    <citation type="journal article" date="2017" name="Syst. Appl. Microbiol.">
        <title>Soybeans inoculated with root zone soils of Canadian native legumes harbour diverse and novel Bradyrhizobium spp. that possess agricultural potential.</title>
        <authorList>
            <person name="Bromfield E.S.P."/>
            <person name="Cloutier S."/>
            <person name="Tambong J.T."/>
            <person name="Tran Thi T.V."/>
        </authorList>
    </citation>
    <scope>NUCLEOTIDE SEQUENCE [LARGE SCALE GENOMIC DNA]</scope>
    <source>
        <strain evidence="1 2">OO99</strain>
    </source>
</reference>
<sequence>MENASRAFLDAVHKSMRQIRSAIGVTVSEHHRQLPRQKESLGFVRLALILFRNCDSYGS</sequence>
<dbReference type="AlphaFoldDB" id="A0A2U8P6J8"/>
<dbReference type="Proteomes" id="UP000215703">
    <property type="component" value="Chromosome"/>
</dbReference>
<evidence type="ECO:0000313" key="1">
    <source>
        <dbReference type="EMBL" id="AWL93336.1"/>
    </source>
</evidence>
<dbReference type="OrthoDB" id="8243156at2"/>
<evidence type="ECO:0000313" key="2">
    <source>
        <dbReference type="Proteomes" id="UP000215703"/>
    </source>
</evidence>
<organism evidence="1 2">
    <name type="scientific">Bradyrhizobium ottawaense</name>
    <dbReference type="NCBI Taxonomy" id="931866"/>
    <lineage>
        <taxon>Bacteria</taxon>
        <taxon>Pseudomonadati</taxon>
        <taxon>Pseudomonadota</taxon>
        <taxon>Alphaproteobacteria</taxon>
        <taxon>Hyphomicrobiales</taxon>
        <taxon>Nitrobacteraceae</taxon>
        <taxon>Bradyrhizobium</taxon>
    </lineage>
</organism>
<name>A0A2U8P6J8_9BRAD</name>
<proteinExistence type="predicted"/>
<accession>A0A2U8P6J8</accession>
<evidence type="ECO:0008006" key="3">
    <source>
        <dbReference type="Google" id="ProtNLM"/>
    </source>
</evidence>
<gene>
    <name evidence="1" type="ORF">CIT37_14930</name>
</gene>
<dbReference type="EMBL" id="CP029425">
    <property type="protein sequence ID" value="AWL93336.1"/>
    <property type="molecule type" value="Genomic_DNA"/>
</dbReference>